<evidence type="ECO:0000256" key="3">
    <source>
        <dbReference type="ARBA" id="ARBA00023002"/>
    </source>
</evidence>
<name>A0AAD7FRQ4_9AGAR</name>
<evidence type="ECO:0000256" key="2">
    <source>
        <dbReference type="ARBA" id="ARBA00022857"/>
    </source>
</evidence>
<dbReference type="SUPFAM" id="SSF51735">
    <property type="entry name" value="NAD(P)-binding Rossmann-fold domains"/>
    <property type="match status" value="1"/>
</dbReference>
<dbReference type="InterPro" id="IPR008030">
    <property type="entry name" value="NmrA-like"/>
</dbReference>
<evidence type="ECO:0000256" key="1">
    <source>
        <dbReference type="ARBA" id="ARBA00006328"/>
    </source>
</evidence>
<proteinExistence type="inferred from homology"/>
<protein>
    <submittedName>
        <fullName evidence="5">NAD(P)-binding protein</fullName>
    </submittedName>
</protein>
<dbReference type="PANTHER" id="PTHR42748:SF30">
    <property type="entry name" value="NMRA-LIKE DOMAIN-CONTAINING PROTEIN"/>
    <property type="match status" value="1"/>
</dbReference>
<evidence type="ECO:0000313" key="6">
    <source>
        <dbReference type="Proteomes" id="UP001221142"/>
    </source>
</evidence>
<accession>A0AAD7FRQ4</accession>
<evidence type="ECO:0000313" key="5">
    <source>
        <dbReference type="EMBL" id="KAJ7639284.1"/>
    </source>
</evidence>
<keyword evidence="6" id="KW-1185">Reference proteome</keyword>
<dbReference type="Pfam" id="PF05368">
    <property type="entry name" value="NmrA"/>
    <property type="match status" value="1"/>
</dbReference>
<organism evidence="5 6">
    <name type="scientific">Roridomyces roridus</name>
    <dbReference type="NCBI Taxonomy" id="1738132"/>
    <lineage>
        <taxon>Eukaryota</taxon>
        <taxon>Fungi</taxon>
        <taxon>Dikarya</taxon>
        <taxon>Basidiomycota</taxon>
        <taxon>Agaricomycotina</taxon>
        <taxon>Agaricomycetes</taxon>
        <taxon>Agaricomycetidae</taxon>
        <taxon>Agaricales</taxon>
        <taxon>Marasmiineae</taxon>
        <taxon>Mycenaceae</taxon>
        <taxon>Roridomyces</taxon>
    </lineage>
</organism>
<keyword evidence="3" id="KW-0560">Oxidoreductase</keyword>
<dbReference type="Gene3D" id="3.90.25.10">
    <property type="entry name" value="UDP-galactose 4-epimerase, domain 1"/>
    <property type="match status" value="1"/>
</dbReference>
<feature type="domain" description="NmrA-like" evidence="4">
    <location>
        <begin position="11"/>
        <end position="301"/>
    </location>
</feature>
<dbReference type="GO" id="GO:0005634">
    <property type="term" value="C:nucleus"/>
    <property type="evidence" value="ECO:0007669"/>
    <property type="project" value="TreeGrafter"/>
</dbReference>
<dbReference type="PANTHER" id="PTHR42748">
    <property type="entry name" value="NITROGEN METABOLITE REPRESSION PROTEIN NMRA FAMILY MEMBER"/>
    <property type="match status" value="1"/>
</dbReference>
<evidence type="ECO:0000259" key="4">
    <source>
        <dbReference type="Pfam" id="PF05368"/>
    </source>
</evidence>
<dbReference type="CDD" id="cd05251">
    <property type="entry name" value="NmrA_like_SDR_a"/>
    <property type="match status" value="1"/>
</dbReference>
<dbReference type="Gene3D" id="3.40.50.720">
    <property type="entry name" value="NAD(P)-binding Rossmann-like Domain"/>
    <property type="match status" value="1"/>
</dbReference>
<sequence length="312" mass="33585">MTISNDPSAPLVVITGITGLQGGSVTRALAESDKPYRIRGLTRDPSKPTAQAFAGQGVQIVGVSLAADNVAGVTKAFQGADILFLVTNWNEHMDKQREISEGKMMVDVAKEAGVKLLIWSGLESLSAVSGGKFPRVEFFDAKGDITEYAKQSGVPLALVEAGYYATNIFEAPYALRKQPDGSYVFGLPVPATTSVPVIDVAHDYGLYVRAAIEDPALGAGSELYSGILISFGEMITTLSEVSGKKITYVQMSREEAVAMPEYYGPMLADMFQAFEVHGYYGPKPTTRTDLLVRQPRSWADFLEAAALEDLLP</sequence>
<comment type="caution">
    <text evidence="5">The sequence shown here is derived from an EMBL/GenBank/DDBJ whole genome shotgun (WGS) entry which is preliminary data.</text>
</comment>
<keyword evidence="2" id="KW-0521">NADP</keyword>
<dbReference type="EMBL" id="JARKIF010000005">
    <property type="protein sequence ID" value="KAJ7639284.1"/>
    <property type="molecule type" value="Genomic_DNA"/>
</dbReference>
<dbReference type="AlphaFoldDB" id="A0AAD7FRQ4"/>
<gene>
    <name evidence="5" type="ORF">FB45DRAFT_905190</name>
</gene>
<dbReference type="Proteomes" id="UP001221142">
    <property type="component" value="Unassembled WGS sequence"/>
</dbReference>
<dbReference type="InterPro" id="IPR051164">
    <property type="entry name" value="NmrA-like_oxidored"/>
</dbReference>
<reference evidence="5" key="1">
    <citation type="submission" date="2023-03" db="EMBL/GenBank/DDBJ databases">
        <title>Massive genome expansion in bonnet fungi (Mycena s.s.) driven by repeated elements and novel gene families across ecological guilds.</title>
        <authorList>
            <consortium name="Lawrence Berkeley National Laboratory"/>
            <person name="Harder C.B."/>
            <person name="Miyauchi S."/>
            <person name="Viragh M."/>
            <person name="Kuo A."/>
            <person name="Thoen E."/>
            <person name="Andreopoulos B."/>
            <person name="Lu D."/>
            <person name="Skrede I."/>
            <person name="Drula E."/>
            <person name="Henrissat B."/>
            <person name="Morin E."/>
            <person name="Kohler A."/>
            <person name="Barry K."/>
            <person name="LaButti K."/>
            <person name="Morin E."/>
            <person name="Salamov A."/>
            <person name="Lipzen A."/>
            <person name="Mereny Z."/>
            <person name="Hegedus B."/>
            <person name="Baldrian P."/>
            <person name="Stursova M."/>
            <person name="Weitz H."/>
            <person name="Taylor A."/>
            <person name="Grigoriev I.V."/>
            <person name="Nagy L.G."/>
            <person name="Martin F."/>
            <person name="Kauserud H."/>
        </authorList>
    </citation>
    <scope>NUCLEOTIDE SEQUENCE</scope>
    <source>
        <strain evidence="5">9284</strain>
    </source>
</reference>
<comment type="similarity">
    <text evidence="1">Belongs to the NmrA-type oxidoreductase family.</text>
</comment>
<dbReference type="GO" id="GO:0016491">
    <property type="term" value="F:oxidoreductase activity"/>
    <property type="evidence" value="ECO:0007669"/>
    <property type="project" value="UniProtKB-KW"/>
</dbReference>
<dbReference type="InterPro" id="IPR036291">
    <property type="entry name" value="NAD(P)-bd_dom_sf"/>
</dbReference>